<dbReference type="AlphaFoldDB" id="A0A6B3RN92"/>
<protein>
    <submittedName>
        <fullName evidence="2">GNAT family N-acetyltransferase</fullName>
    </submittedName>
</protein>
<keyword evidence="2" id="KW-0808">Transferase</keyword>
<feature type="domain" description="BioF2-like acetyltransferase" evidence="1">
    <location>
        <begin position="184"/>
        <end position="316"/>
    </location>
</feature>
<dbReference type="RefSeq" id="WP_164613360.1">
    <property type="nucleotide sequence ID" value="NZ_JAAIKE010000005.1"/>
</dbReference>
<dbReference type="Proteomes" id="UP000481421">
    <property type="component" value="Unassembled WGS sequence"/>
</dbReference>
<dbReference type="SUPFAM" id="SSF55729">
    <property type="entry name" value="Acyl-CoA N-acyltransferases (Nat)"/>
    <property type="match status" value="1"/>
</dbReference>
<keyword evidence="3" id="KW-1185">Reference proteome</keyword>
<dbReference type="InterPro" id="IPR038740">
    <property type="entry name" value="BioF2-like_GNAT_dom"/>
</dbReference>
<gene>
    <name evidence="2" type="ORF">G3572_15060</name>
</gene>
<dbReference type="GO" id="GO:0016740">
    <property type="term" value="F:transferase activity"/>
    <property type="evidence" value="ECO:0007669"/>
    <property type="project" value="UniProtKB-KW"/>
</dbReference>
<proteinExistence type="predicted"/>
<comment type="caution">
    <text evidence="2">The sequence shown here is derived from an EMBL/GenBank/DDBJ whole genome shotgun (WGS) entry which is preliminary data.</text>
</comment>
<dbReference type="InterPro" id="IPR016181">
    <property type="entry name" value="Acyl_CoA_acyltransferase"/>
</dbReference>
<name>A0A6B3RN92_9RHOB</name>
<evidence type="ECO:0000259" key="1">
    <source>
        <dbReference type="Pfam" id="PF13480"/>
    </source>
</evidence>
<evidence type="ECO:0000313" key="3">
    <source>
        <dbReference type="Proteomes" id="UP000481421"/>
    </source>
</evidence>
<organism evidence="2 3">
    <name type="scientific">Pseudotabrizicola algicola</name>
    <dbReference type="NCBI Taxonomy" id="2709381"/>
    <lineage>
        <taxon>Bacteria</taxon>
        <taxon>Pseudomonadati</taxon>
        <taxon>Pseudomonadota</taxon>
        <taxon>Alphaproteobacteria</taxon>
        <taxon>Rhodobacterales</taxon>
        <taxon>Paracoccaceae</taxon>
        <taxon>Pseudotabrizicola</taxon>
    </lineage>
</organism>
<evidence type="ECO:0000313" key="2">
    <source>
        <dbReference type="EMBL" id="NEX47530.1"/>
    </source>
</evidence>
<sequence>MPPSNAQAFITLWTKGSAQLVANLRARVELVQAGGEMLPVTLCDARDRPNCYLCQPSTAYIDYGIEETRHFTHSPLLRRTLSGLLRGAAPLLRASGLDHQAQVNNWLLATNPPPPTGVLPAMQALARRHPDRAILLRSLNDATDAPLLAALRAAGVELLPARQVWIWHPRPATQGKPPSLPRDRRRDAALLADGQFDLHPGAAFTPQDYATAADLYARLYLQKYTPLNPHYTPAFLQGMAQTGLMRLTGLQANGALLGVIGTVALGGMLTAPVVGYRTDLPQSLGLYRRLLALAMAEAEQAQIPFHMSAGAASFKRNRGAKPAIEYTAALVSHLPTRNRIATAILAGLLTRIGVPIMRRYGL</sequence>
<dbReference type="EMBL" id="JAAIKE010000005">
    <property type="protein sequence ID" value="NEX47530.1"/>
    <property type="molecule type" value="Genomic_DNA"/>
</dbReference>
<accession>A0A6B3RN92</accession>
<reference evidence="2 3" key="1">
    <citation type="submission" date="2020-02" db="EMBL/GenBank/DDBJ databases">
        <title>Rhodobacter algicola sp. nov., isolated from microalga culture.</title>
        <authorList>
            <person name="Park C.-Y."/>
        </authorList>
    </citation>
    <scope>NUCLEOTIDE SEQUENCE [LARGE SCALE GENOMIC DNA]</scope>
    <source>
        <strain evidence="2 3">ETT8</strain>
    </source>
</reference>
<dbReference type="Pfam" id="PF13480">
    <property type="entry name" value="Acetyltransf_6"/>
    <property type="match status" value="1"/>
</dbReference>